<sequence length="166" mass="19954">MSEKVIHRVEVVTNDENENIGTAGRLLFSNGKIIYGDQCFQSKDIDEIELSMCSMASSIKLQVLYFVDLNITAHRQKHYFQIDNTSMILDVIEWIKKDHISYTDVLEVENIFKQYPDELARWKYINRHFHQWAKQYHLDNPRDNYFKNYYNEIVEVINDFIETYKK</sequence>
<keyword evidence="2" id="KW-1185">Reference proteome</keyword>
<accession>A0ABY5I2P4</accession>
<dbReference type="EMBL" id="CP101620">
    <property type="protein sequence ID" value="UTY38386.1"/>
    <property type="molecule type" value="Genomic_DNA"/>
</dbReference>
<proteinExistence type="predicted"/>
<dbReference type="Proteomes" id="UP001060112">
    <property type="component" value="Chromosome"/>
</dbReference>
<name>A0ABY5I2P4_9FIRM</name>
<organism evidence="1 2">
    <name type="scientific">Allocoprobacillus halotolerans</name>
    <dbReference type="NCBI Taxonomy" id="2944914"/>
    <lineage>
        <taxon>Bacteria</taxon>
        <taxon>Bacillati</taxon>
        <taxon>Bacillota</taxon>
        <taxon>Erysipelotrichia</taxon>
        <taxon>Erysipelotrichales</taxon>
        <taxon>Erysipelotrichaceae</taxon>
        <taxon>Allocoprobacillus</taxon>
    </lineage>
</organism>
<protein>
    <submittedName>
        <fullName evidence="1">Uncharacterized protein</fullName>
    </submittedName>
</protein>
<reference evidence="1" key="1">
    <citation type="submission" date="2022-07" db="EMBL/GenBank/DDBJ databases">
        <title>Faecal culturing of patients with breast cancer.</title>
        <authorList>
            <person name="Teng N.M.Y."/>
            <person name="Kiu R."/>
            <person name="Evans R."/>
            <person name="Baker D.J."/>
            <person name="Zenner C."/>
            <person name="Robinson S.D."/>
            <person name="Hall L.J."/>
        </authorList>
    </citation>
    <scope>NUCLEOTIDE SEQUENCE</scope>
    <source>
        <strain evidence="1">LH1062</strain>
    </source>
</reference>
<gene>
    <name evidence="1" type="ORF">NMU03_12025</name>
</gene>
<evidence type="ECO:0000313" key="1">
    <source>
        <dbReference type="EMBL" id="UTY38386.1"/>
    </source>
</evidence>
<evidence type="ECO:0000313" key="2">
    <source>
        <dbReference type="Proteomes" id="UP001060112"/>
    </source>
</evidence>
<dbReference type="RefSeq" id="WP_290138673.1">
    <property type="nucleotide sequence ID" value="NZ_CP101620.1"/>
</dbReference>